<keyword evidence="5" id="KW-0560">Oxidoreductase</keyword>
<dbReference type="InterPro" id="IPR016169">
    <property type="entry name" value="FAD-bd_PCMH_sub2"/>
</dbReference>
<dbReference type="Pfam" id="PF01565">
    <property type="entry name" value="FAD_binding_4"/>
    <property type="match status" value="1"/>
</dbReference>
<evidence type="ECO:0000259" key="9">
    <source>
        <dbReference type="PROSITE" id="PS51379"/>
    </source>
</evidence>
<feature type="region of interest" description="Disordered" evidence="8">
    <location>
        <begin position="1"/>
        <end position="22"/>
    </location>
</feature>
<dbReference type="GO" id="GO:0004458">
    <property type="term" value="F:D-lactate dehydrogenase (cytochrome) activity"/>
    <property type="evidence" value="ECO:0007669"/>
    <property type="project" value="TreeGrafter"/>
</dbReference>
<evidence type="ECO:0000313" key="11">
    <source>
        <dbReference type="EMBL" id="VVD83859.1"/>
    </source>
</evidence>
<evidence type="ECO:0000259" key="10">
    <source>
        <dbReference type="PROSITE" id="PS51387"/>
    </source>
</evidence>
<keyword evidence="4" id="KW-0274">FAD</keyword>
<dbReference type="SUPFAM" id="SSF56176">
    <property type="entry name" value="FAD-binding/transporter-associated domain-like"/>
    <property type="match status" value="1"/>
</dbReference>
<dbReference type="AlphaFoldDB" id="A0A5E4TCM0"/>
<protein>
    <submittedName>
        <fullName evidence="11">Lactate dehydrogenase</fullName>
    </submittedName>
</protein>
<keyword evidence="6" id="KW-0408">Iron</keyword>
<dbReference type="InterPro" id="IPR004113">
    <property type="entry name" value="FAD-bd_oxidored_4_C"/>
</dbReference>
<gene>
    <name evidence="11" type="ORF">PAN31108_01254</name>
</gene>
<dbReference type="Gene3D" id="3.30.465.10">
    <property type="match status" value="1"/>
</dbReference>
<dbReference type="InterPro" id="IPR004017">
    <property type="entry name" value="Cys_rich_dom"/>
</dbReference>
<dbReference type="InterPro" id="IPR016166">
    <property type="entry name" value="FAD-bd_PCMH"/>
</dbReference>
<keyword evidence="7" id="KW-0411">Iron-sulfur</keyword>
<dbReference type="SUPFAM" id="SSF46548">
    <property type="entry name" value="alpha-helical ferredoxin"/>
    <property type="match status" value="1"/>
</dbReference>
<dbReference type="GO" id="GO:0046872">
    <property type="term" value="F:metal ion binding"/>
    <property type="evidence" value="ECO:0007669"/>
    <property type="project" value="UniProtKB-KW"/>
</dbReference>
<dbReference type="GO" id="GO:0051536">
    <property type="term" value="F:iron-sulfur cluster binding"/>
    <property type="evidence" value="ECO:0007669"/>
    <property type="project" value="UniProtKB-KW"/>
</dbReference>
<evidence type="ECO:0000256" key="4">
    <source>
        <dbReference type="ARBA" id="ARBA00022827"/>
    </source>
</evidence>
<organism evidence="11 12">
    <name type="scientific">Pandoraea anhela</name>
    <dbReference type="NCBI Taxonomy" id="2508295"/>
    <lineage>
        <taxon>Bacteria</taxon>
        <taxon>Pseudomonadati</taxon>
        <taxon>Pseudomonadota</taxon>
        <taxon>Betaproteobacteria</taxon>
        <taxon>Burkholderiales</taxon>
        <taxon>Burkholderiaceae</taxon>
        <taxon>Pandoraea</taxon>
    </lineage>
</organism>
<dbReference type="InterPro" id="IPR016167">
    <property type="entry name" value="FAD-bd_PCMH_sub1"/>
</dbReference>
<dbReference type="Pfam" id="PF02913">
    <property type="entry name" value="FAD-oxidase_C"/>
    <property type="match status" value="1"/>
</dbReference>
<dbReference type="PANTHER" id="PTHR11748">
    <property type="entry name" value="D-LACTATE DEHYDROGENASE"/>
    <property type="match status" value="1"/>
</dbReference>
<feature type="domain" description="FAD-binding PCMH-type" evidence="10">
    <location>
        <begin position="76"/>
        <end position="306"/>
    </location>
</feature>
<dbReference type="Gene3D" id="3.30.70.2190">
    <property type="match status" value="1"/>
</dbReference>
<dbReference type="PANTHER" id="PTHR11748:SF119">
    <property type="entry name" value="D-2-HYDROXYGLUTARATE DEHYDROGENASE"/>
    <property type="match status" value="1"/>
</dbReference>
<dbReference type="PROSITE" id="PS00198">
    <property type="entry name" value="4FE4S_FER_1"/>
    <property type="match status" value="1"/>
</dbReference>
<dbReference type="InterPro" id="IPR016164">
    <property type="entry name" value="FAD-linked_Oxase-like_C"/>
</dbReference>
<dbReference type="SUPFAM" id="SSF55103">
    <property type="entry name" value="FAD-linked oxidases, C-terminal domain"/>
    <property type="match status" value="1"/>
</dbReference>
<accession>A0A5E4TCM0</accession>
<dbReference type="InterPro" id="IPR017900">
    <property type="entry name" value="4Fe4S_Fe_S_CS"/>
</dbReference>
<dbReference type="InterPro" id="IPR006094">
    <property type="entry name" value="Oxid_FAD_bind_N"/>
</dbReference>
<evidence type="ECO:0000256" key="8">
    <source>
        <dbReference type="SAM" id="MobiDB-lite"/>
    </source>
</evidence>
<evidence type="ECO:0000256" key="2">
    <source>
        <dbReference type="ARBA" id="ARBA00022630"/>
    </source>
</evidence>
<reference evidence="11 12" key="1">
    <citation type="submission" date="2019-08" db="EMBL/GenBank/DDBJ databases">
        <authorList>
            <person name="Peeters C."/>
        </authorList>
    </citation>
    <scope>NUCLEOTIDE SEQUENCE [LARGE SCALE GENOMIC DNA]</scope>
    <source>
        <strain evidence="11 12">LMG 31108</strain>
    </source>
</reference>
<comment type="cofactor">
    <cofactor evidence="1">
        <name>FAD</name>
        <dbReference type="ChEBI" id="CHEBI:57692"/>
    </cofactor>
</comment>
<feature type="compositionally biased region" description="Acidic residues" evidence="8">
    <location>
        <begin position="664"/>
        <end position="673"/>
    </location>
</feature>
<evidence type="ECO:0000313" key="12">
    <source>
        <dbReference type="Proteomes" id="UP000406256"/>
    </source>
</evidence>
<dbReference type="InterPro" id="IPR017896">
    <property type="entry name" value="4Fe4S_Fe-S-bd"/>
</dbReference>
<keyword evidence="12" id="KW-1185">Reference proteome</keyword>
<name>A0A5E4TCM0_9BURK</name>
<proteinExistence type="predicted"/>
<dbReference type="Gene3D" id="3.30.43.10">
    <property type="entry name" value="Uridine Diphospho-n-acetylenolpyruvylglucosamine Reductase, domain 2"/>
    <property type="match status" value="1"/>
</dbReference>
<dbReference type="GO" id="GO:1903457">
    <property type="term" value="P:lactate catabolic process"/>
    <property type="evidence" value="ECO:0007669"/>
    <property type="project" value="TreeGrafter"/>
</dbReference>
<keyword evidence="3" id="KW-0479">Metal-binding</keyword>
<dbReference type="Pfam" id="PF13183">
    <property type="entry name" value="Fer4_8"/>
    <property type="match status" value="1"/>
</dbReference>
<feature type="region of interest" description="Disordered" evidence="8">
    <location>
        <begin position="658"/>
        <end position="680"/>
    </location>
</feature>
<keyword evidence="2" id="KW-0285">Flavoprotein</keyword>
<dbReference type="Gene3D" id="3.30.70.2740">
    <property type="match status" value="1"/>
</dbReference>
<sequence>MTPQSNAREPHSTDATDAASAAIGPNLVSQPVHLMPMRRGGVALTPLQARLRREMRGDVLFDRASRGRYATDASIYQIFPIGVVVPRDQEDLIRALDIARDQHVPVLARGAGTSQCGQTIGEALVIDNSKWLNRVVAFDAEARTVTVEPGIVLDHLNAWLKPHGLWFPVDVSTAAQCTLGGMTGNNSCGSRSIEYGNMVHNVVSIDAVLADGAQLHFGSLHTPPTDPRTKSLLASVHEIAMREQQEMRERVPRVLRRVAGYNLDLFDCLNPRAYTDDGVANLSHLLVGSEGTLAYSRQITLRLAPLPKHKTLGVVNFPTFYQAMDLTRHIVKLGPVAVELVDRTMIDLAMDNAAFRPVIEKALTGDPQAILLVEFAGDDLALLRAKLDDLATLMGDLGLPDCVVKMPDAGPQKALWEVRKAGLNIMMSMKGDGKPVSFIEDCAVPLEHLAEYTRRLTEVFHRNGTEGTWYAHASVGTLHVRPILDMRRDGAAKMREIAEEAAALVREYKGAYSGEHGDGLCRGEWVAWQYGPRINAAFAEIKQLFDPENRFNPDKMVRPPKMDTRELFRFAPGYAAKPLTPALDWTAWNVRRDALSGEQSAPDTGSDATHGLASAVEMCNNNGHCRKFDAGTMCPSYRVTRDEQHVTRGRANTLRLAISGQLGEEGEEGEEGEGAERGQGLASDEVKAALDLCVSCKGCKRDCPTGIDMARFKIEARHARAKRHGVSLRDKLIAYLPRYAPWASRVGGLLAVAQRLPGSNAAKRWLGLALERSLPALKTSFLERERPLGEASAARGERHVLLFVDTFNNYMEPENAHAAKQVLEAAGYTVHVNRRAGERPLCCGRTFLAAGLVDEAKAEARRLLDTVMPFVERGVPIVGLEPSCLLSLRDEVLGYGFGDAARKVADNAFLFEEFLVREKAAGRLDLALQALPDGAGEALVHGHCHQKAFDAYSPVTAVLGWVPGLKVSSIESSCCGMAGSFGYEAEHYDTSRAMSELTLLPAIRQRSENAIVVADGTSCRHQIHDGAQAQALHVARVLARALPGASRASRASRV</sequence>
<dbReference type="GO" id="GO:0008720">
    <property type="term" value="F:D-lactate dehydrogenase (NAD+) activity"/>
    <property type="evidence" value="ECO:0007669"/>
    <property type="project" value="TreeGrafter"/>
</dbReference>
<dbReference type="PROSITE" id="PS51379">
    <property type="entry name" value="4FE4S_FER_2"/>
    <property type="match status" value="1"/>
</dbReference>
<evidence type="ECO:0000256" key="7">
    <source>
        <dbReference type="ARBA" id="ARBA00023014"/>
    </source>
</evidence>
<dbReference type="PROSITE" id="PS51387">
    <property type="entry name" value="FAD_PCMH"/>
    <property type="match status" value="1"/>
</dbReference>
<evidence type="ECO:0000256" key="1">
    <source>
        <dbReference type="ARBA" id="ARBA00001974"/>
    </source>
</evidence>
<evidence type="ECO:0000256" key="5">
    <source>
        <dbReference type="ARBA" id="ARBA00023002"/>
    </source>
</evidence>
<dbReference type="InterPro" id="IPR036318">
    <property type="entry name" value="FAD-bd_PCMH-like_sf"/>
</dbReference>
<dbReference type="EMBL" id="CABPSB010000003">
    <property type="protein sequence ID" value="VVD83859.1"/>
    <property type="molecule type" value="Genomic_DNA"/>
</dbReference>
<feature type="domain" description="4Fe-4S ferredoxin-type" evidence="9">
    <location>
        <begin position="684"/>
        <end position="712"/>
    </location>
</feature>
<dbReference type="GO" id="GO:0071949">
    <property type="term" value="F:FAD binding"/>
    <property type="evidence" value="ECO:0007669"/>
    <property type="project" value="InterPro"/>
</dbReference>
<evidence type="ECO:0000256" key="6">
    <source>
        <dbReference type="ARBA" id="ARBA00023004"/>
    </source>
</evidence>
<dbReference type="Pfam" id="PF02754">
    <property type="entry name" value="CCG"/>
    <property type="match status" value="1"/>
</dbReference>
<dbReference type="Proteomes" id="UP000406256">
    <property type="component" value="Unassembled WGS sequence"/>
</dbReference>
<evidence type="ECO:0000256" key="3">
    <source>
        <dbReference type="ARBA" id="ARBA00022723"/>
    </source>
</evidence>